<dbReference type="PANTHER" id="PTHR31694:SF8">
    <property type="entry name" value="STRESS RESPONSE PROTEIN RDS1P"/>
    <property type="match status" value="1"/>
</dbReference>
<dbReference type="Pfam" id="PF13668">
    <property type="entry name" value="Ferritin_2"/>
    <property type="match status" value="1"/>
</dbReference>
<dbReference type="SUPFAM" id="SSF47240">
    <property type="entry name" value="Ferritin-like"/>
    <property type="match status" value="1"/>
</dbReference>
<dbReference type="InterPro" id="IPR052965">
    <property type="entry name" value="Pigment-catalase-like"/>
</dbReference>
<dbReference type="Proteomes" id="UP000799429">
    <property type="component" value="Unassembled WGS sequence"/>
</dbReference>
<evidence type="ECO:0000313" key="2">
    <source>
        <dbReference type="EMBL" id="KAF2842338.1"/>
    </source>
</evidence>
<feature type="chain" id="PRO_5040219500" evidence="1">
    <location>
        <begin position="22"/>
        <end position="298"/>
    </location>
</feature>
<dbReference type="PANTHER" id="PTHR31694">
    <property type="entry name" value="DESICCATION-LIKE PROTEIN"/>
    <property type="match status" value="1"/>
</dbReference>
<proteinExistence type="predicted"/>
<dbReference type="AlphaFoldDB" id="A0A9P4VSS3"/>
<protein>
    <submittedName>
        <fullName evidence="2">Uncharacterized protein</fullName>
    </submittedName>
</protein>
<organism evidence="2 3">
    <name type="scientific">Patellaria atrata CBS 101060</name>
    <dbReference type="NCBI Taxonomy" id="1346257"/>
    <lineage>
        <taxon>Eukaryota</taxon>
        <taxon>Fungi</taxon>
        <taxon>Dikarya</taxon>
        <taxon>Ascomycota</taxon>
        <taxon>Pezizomycotina</taxon>
        <taxon>Dothideomycetes</taxon>
        <taxon>Dothideomycetes incertae sedis</taxon>
        <taxon>Patellariales</taxon>
        <taxon>Patellariaceae</taxon>
        <taxon>Patellaria</taxon>
    </lineage>
</organism>
<comment type="caution">
    <text evidence="2">The sequence shown here is derived from an EMBL/GenBank/DDBJ whole genome shotgun (WGS) entry which is preliminary data.</text>
</comment>
<dbReference type="InterPro" id="IPR009078">
    <property type="entry name" value="Ferritin-like_SF"/>
</dbReference>
<gene>
    <name evidence="2" type="ORF">M501DRAFT_927858</name>
</gene>
<evidence type="ECO:0000313" key="3">
    <source>
        <dbReference type="Proteomes" id="UP000799429"/>
    </source>
</evidence>
<evidence type="ECO:0000256" key="1">
    <source>
        <dbReference type="SAM" id="SignalP"/>
    </source>
</evidence>
<name>A0A9P4VSS3_9PEZI</name>
<feature type="signal peptide" evidence="1">
    <location>
        <begin position="1"/>
        <end position="21"/>
    </location>
</feature>
<dbReference type="CDD" id="cd00657">
    <property type="entry name" value="Ferritin_like"/>
    <property type="match status" value="1"/>
</dbReference>
<keyword evidence="1" id="KW-0732">Signal</keyword>
<dbReference type="OrthoDB" id="1001765at2759"/>
<accession>A0A9P4VSS3</accession>
<keyword evidence="3" id="KW-1185">Reference proteome</keyword>
<dbReference type="EMBL" id="MU006090">
    <property type="protein sequence ID" value="KAF2842338.1"/>
    <property type="molecule type" value="Genomic_DNA"/>
</dbReference>
<sequence>MPSLAKVFQWTCVLGAAVTQAAPASKPVSRRQEQAPMGITDIDILQFALTAEHLESEFYRQGFNLFPKSDFQQLGLSEESIAALQNVGATEAAHVSFLLSGIANAGFMPVSPCEYNFGFTDAAGMVGTARILEAVGVSAYLGAAPLINSSAILGQAATIATVEARHQTFIRVASSSEPVPGAFDTPLGPRAVFTLAAAFITSCPAGSLLNIPPFPSIALSDPTAVSAGARIVLADPAQPSNAAFCVFATNGGYRFETIENGGCIVPQGLVGETYMMLASAKATSDDVILAGPTVIVVS</sequence>
<reference evidence="2" key="1">
    <citation type="journal article" date="2020" name="Stud. Mycol.">
        <title>101 Dothideomycetes genomes: a test case for predicting lifestyles and emergence of pathogens.</title>
        <authorList>
            <person name="Haridas S."/>
            <person name="Albert R."/>
            <person name="Binder M."/>
            <person name="Bloem J."/>
            <person name="Labutti K."/>
            <person name="Salamov A."/>
            <person name="Andreopoulos B."/>
            <person name="Baker S."/>
            <person name="Barry K."/>
            <person name="Bills G."/>
            <person name="Bluhm B."/>
            <person name="Cannon C."/>
            <person name="Castanera R."/>
            <person name="Culley D."/>
            <person name="Daum C."/>
            <person name="Ezra D."/>
            <person name="Gonzalez J."/>
            <person name="Henrissat B."/>
            <person name="Kuo A."/>
            <person name="Liang C."/>
            <person name="Lipzen A."/>
            <person name="Lutzoni F."/>
            <person name="Magnuson J."/>
            <person name="Mondo S."/>
            <person name="Nolan M."/>
            <person name="Ohm R."/>
            <person name="Pangilinan J."/>
            <person name="Park H.-J."/>
            <person name="Ramirez L."/>
            <person name="Alfaro M."/>
            <person name="Sun H."/>
            <person name="Tritt A."/>
            <person name="Yoshinaga Y."/>
            <person name="Zwiers L.-H."/>
            <person name="Turgeon B."/>
            <person name="Goodwin S."/>
            <person name="Spatafora J."/>
            <person name="Crous P."/>
            <person name="Grigoriev I."/>
        </authorList>
    </citation>
    <scope>NUCLEOTIDE SEQUENCE</scope>
    <source>
        <strain evidence="2">CBS 101060</strain>
    </source>
</reference>